<proteinExistence type="predicted"/>
<dbReference type="PANTHER" id="PTHR36371:SF1">
    <property type="entry name" value="PROTEIN PLASTID TRANSCRIPTIONALLY ACTIVE 10"/>
    <property type="match status" value="1"/>
</dbReference>
<dbReference type="GO" id="GO:0009507">
    <property type="term" value="C:chloroplast"/>
    <property type="evidence" value="ECO:0007669"/>
    <property type="project" value="TreeGrafter"/>
</dbReference>
<dbReference type="InterPro" id="IPR044967">
    <property type="entry name" value="PTAC10"/>
</dbReference>
<dbReference type="STRING" id="49451.A0A1J6KJM5"/>
<name>A0A1J6KJM5_NICAT</name>
<dbReference type="Gramene" id="OIT25088">
    <property type="protein sequence ID" value="OIT25088"/>
    <property type="gene ID" value="A4A49_26850"/>
</dbReference>
<evidence type="ECO:0000313" key="1">
    <source>
        <dbReference type="EMBL" id="OIT25088.1"/>
    </source>
</evidence>
<dbReference type="GO" id="GO:0003723">
    <property type="term" value="F:RNA binding"/>
    <property type="evidence" value="ECO:0007669"/>
    <property type="project" value="InterPro"/>
</dbReference>
<reference evidence="1" key="1">
    <citation type="submission" date="2016-11" db="EMBL/GenBank/DDBJ databases">
        <title>The genome of Nicotiana attenuata.</title>
        <authorList>
            <person name="Xu S."/>
            <person name="Brockmoeller T."/>
            <person name="Gaquerel E."/>
            <person name="Navarro A."/>
            <person name="Kuhl H."/>
            <person name="Gase K."/>
            <person name="Ling Z."/>
            <person name="Zhou W."/>
            <person name="Kreitzer C."/>
            <person name="Stanke M."/>
            <person name="Tang H."/>
            <person name="Lyons E."/>
            <person name="Pandey P."/>
            <person name="Pandey S.P."/>
            <person name="Timmermann B."/>
            <person name="Baldwin I.T."/>
        </authorList>
    </citation>
    <scope>NUCLEOTIDE SEQUENCE [LARGE SCALE GENOMIC DNA]</scope>
    <source>
        <strain evidence="1">UT</strain>
    </source>
</reference>
<dbReference type="Proteomes" id="UP000187609">
    <property type="component" value="Unassembled WGS sequence"/>
</dbReference>
<dbReference type="SMR" id="A0A1J6KJM5"/>
<gene>
    <name evidence="1" type="primary">PTAC10_4</name>
    <name evidence="1" type="ORF">A4A49_26850</name>
</gene>
<evidence type="ECO:0000313" key="2">
    <source>
        <dbReference type="Proteomes" id="UP000187609"/>
    </source>
</evidence>
<accession>A0A1J6KJM5</accession>
<organism evidence="1 2">
    <name type="scientific">Nicotiana attenuata</name>
    <name type="common">Coyote tobacco</name>
    <dbReference type="NCBI Taxonomy" id="49451"/>
    <lineage>
        <taxon>Eukaryota</taxon>
        <taxon>Viridiplantae</taxon>
        <taxon>Streptophyta</taxon>
        <taxon>Embryophyta</taxon>
        <taxon>Tracheophyta</taxon>
        <taxon>Spermatophyta</taxon>
        <taxon>Magnoliopsida</taxon>
        <taxon>eudicotyledons</taxon>
        <taxon>Gunneridae</taxon>
        <taxon>Pentapetalae</taxon>
        <taxon>asterids</taxon>
        <taxon>lamiids</taxon>
        <taxon>Solanales</taxon>
        <taxon>Solanaceae</taxon>
        <taxon>Nicotianoideae</taxon>
        <taxon>Nicotianeae</taxon>
        <taxon>Nicotiana</taxon>
    </lineage>
</organism>
<dbReference type="AlphaFoldDB" id="A0A1J6KJM5"/>
<dbReference type="EMBL" id="MJEQ01003095">
    <property type="protein sequence ID" value="OIT25088.1"/>
    <property type="molecule type" value="Genomic_DNA"/>
</dbReference>
<keyword evidence="2" id="KW-1185">Reference proteome</keyword>
<dbReference type="PANTHER" id="PTHR36371">
    <property type="entry name" value="PROTEIN PLASTID TRANSCRIPTIONALLY ACTIVE 10"/>
    <property type="match status" value="1"/>
</dbReference>
<protein>
    <submittedName>
        <fullName evidence="1">Protein plastid transcriptionally active 10</fullName>
    </submittedName>
</protein>
<comment type="caution">
    <text evidence="1">The sequence shown here is derived from an EMBL/GenBank/DDBJ whole genome shotgun (WGS) entry which is preliminary data.</text>
</comment>
<sequence>METDDMGLDRYKMFLKQYNEWVAANKDRLEQESYKYDQDYYPGRRKRGKDYQDGMYELPFYYPGQICAGKVTAIHKVDIGGVHDGWVRNDWYWIRHHIKVGMHVIVEILKPESWRLACQTIVGNKENSGKVVVQRLPQWKK</sequence>
<dbReference type="GO" id="GO:0000427">
    <property type="term" value="C:plastid-encoded plastid RNA polymerase complex"/>
    <property type="evidence" value="ECO:0007669"/>
    <property type="project" value="InterPro"/>
</dbReference>